<comment type="caution">
    <text evidence="1">The sequence shown here is derived from an EMBL/GenBank/DDBJ whole genome shotgun (WGS) entry which is preliminary data.</text>
</comment>
<proteinExistence type="predicted"/>
<accession>A0AAE3ECK7</accession>
<reference evidence="1" key="1">
    <citation type="submission" date="2021-10" db="EMBL/GenBank/DDBJ databases">
        <title>Anaerobic single-cell dispensing facilitates the cultivation of human gut bacteria.</title>
        <authorList>
            <person name="Afrizal A."/>
        </authorList>
    </citation>
    <scope>NUCLEOTIDE SEQUENCE</scope>
    <source>
        <strain evidence="1">CLA-AA-H215</strain>
    </source>
</reference>
<dbReference type="AlphaFoldDB" id="A0AAE3ECK7"/>
<keyword evidence="2" id="KW-1185">Reference proteome</keyword>
<dbReference type="EMBL" id="JAJEQR010000081">
    <property type="protein sequence ID" value="MCC2232622.1"/>
    <property type="molecule type" value="Genomic_DNA"/>
</dbReference>
<evidence type="ECO:0000313" key="1">
    <source>
        <dbReference type="EMBL" id="MCC2232622.1"/>
    </source>
</evidence>
<gene>
    <name evidence="1" type="ORF">LKD81_16770</name>
</gene>
<sequence>MKTKDLMEFLRQFDPDSEVNFLVTMLSQKVLFNLDEINTSAVRKKGAPDVPLFMLDVTEAVKMPDNMVQFWKSKLAEAMSAE</sequence>
<organism evidence="1 2">
    <name type="scientific">Hominifimenecus microfluidus</name>
    <dbReference type="NCBI Taxonomy" id="2885348"/>
    <lineage>
        <taxon>Bacteria</taxon>
        <taxon>Bacillati</taxon>
        <taxon>Bacillota</taxon>
        <taxon>Clostridia</taxon>
        <taxon>Lachnospirales</taxon>
        <taxon>Lachnospiraceae</taxon>
        <taxon>Hominifimenecus</taxon>
    </lineage>
</organism>
<name>A0AAE3ECK7_9FIRM</name>
<dbReference type="Proteomes" id="UP001198182">
    <property type="component" value="Unassembled WGS sequence"/>
</dbReference>
<protein>
    <submittedName>
        <fullName evidence="1">Uncharacterized protein</fullName>
    </submittedName>
</protein>
<evidence type="ECO:0000313" key="2">
    <source>
        <dbReference type="Proteomes" id="UP001198182"/>
    </source>
</evidence>